<dbReference type="PANTHER" id="PTHR32089">
    <property type="entry name" value="METHYL-ACCEPTING CHEMOTAXIS PROTEIN MCPB"/>
    <property type="match status" value="1"/>
</dbReference>
<dbReference type="InterPro" id="IPR013655">
    <property type="entry name" value="PAS_fold_3"/>
</dbReference>
<dbReference type="SMART" id="SM00086">
    <property type="entry name" value="PAC"/>
    <property type="match status" value="1"/>
</dbReference>
<keyword evidence="2 4" id="KW-0807">Transducer</keyword>
<dbReference type="PRINTS" id="PR00260">
    <property type="entry name" value="CHEMTRNSDUCR"/>
</dbReference>
<protein>
    <submittedName>
        <fullName evidence="8">Methyl-accepting chemotaxis sensory transducer with Pas/Pac sensor</fullName>
    </submittedName>
</protein>
<dbReference type="AlphaFoldDB" id="A0A1H8S598"/>
<evidence type="ECO:0000313" key="9">
    <source>
        <dbReference type="Proteomes" id="UP000199657"/>
    </source>
</evidence>
<comment type="subcellular location">
    <subcellularLocation>
        <location evidence="1">Membrane</location>
    </subcellularLocation>
</comment>
<gene>
    <name evidence="8" type="ORF">SAMN04488052_102462</name>
</gene>
<dbReference type="SUPFAM" id="SSF58104">
    <property type="entry name" value="Methyl-accepting chemotaxis protein (MCP) signaling domain"/>
    <property type="match status" value="1"/>
</dbReference>
<accession>A0A1H8S598</accession>
<dbReference type="EMBL" id="FOEG01000002">
    <property type="protein sequence ID" value="SEO73333.1"/>
    <property type="molecule type" value="Genomic_DNA"/>
</dbReference>
<name>A0A1H8S598_9GAMM</name>
<dbReference type="Gene3D" id="3.30.450.20">
    <property type="entry name" value="PAS domain"/>
    <property type="match status" value="1"/>
</dbReference>
<dbReference type="Gene3D" id="1.10.287.950">
    <property type="entry name" value="Methyl-accepting chemotaxis protein"/>
    <property type="match status" value="1"/>
</dbReference>
<dbReference type="GO" id="GO:0004888">
    <property type="term" value="F:transmembrane signaling receptor activity"/>
    <property type="evidence" value="ECO:0007669"/>
    <property type="project" value="InterPro"/>
</dbReference>
<evidence type="ECO:0000259" key="6">
    <source>
        <dbReference type="PROSITE" id="PS50112"/>
    </source>
</evidence>
<organism evidence="8 9">
    <name type="scientific">Aquisalimonas asiatica</name>
    <dbReference type="NCBI Taxonomy" id="406100"/>
    <lineage>
        <taxon>Bacteria</taxon>
        <taxon>Pseudomonadati</taxon>
        <taxon>Pseudomonadota</taxon>
        <taxon>Gammaproteobacteria</taxon>
        <taxon>Chromatiales</taxon>
        <taxon>Ectothiorhodospiraceae</taxon>
        <taxon>Aquisalimonas</taxon>
    </lineage>
</organism>
<keyword evidence="9" id="KW-1185">Reference proteome</keyword>
<dbReference type="Pfam" id="PF08447">
    <property type="entry name" value="PAS_3"/>
    <property type="match status" value="1"/>
</dbReference>
<proteinExistence type="inferred from homology"/>
<feature type="domain" description="Methyl-accepting transducer" evidence="5">
    <location>
        <begin position="151"/>
        <end position="233"/>
    </location>
</feature>
<evidence type="ECO:0000256" key="3">
    <source>
        <dbReference type="ARBA" id="ARBA00029447"/>
    </source>
</evidence>
<dbReference type="CDD" id="cd00130">
    <property type="entry name" value="PAS"/>
    <property type="match status" value="1"/>
</dbReference>
<reference evidence="8 9" key="1">
    <citation type="submission" date="2016-10" db="EMBL/GenBank/DDBJ databases">
        <authorList>
            <person name="de Groot N.N."/>
        </authorList>
    </citation>
    <scope>NUCLEOTIDE SEQUENCE [LARGE SCALE GENOMIC DNA]</scope>
    <source>
        <strain evidence="8 9">CGMCC 1.6291</strain>
    </source>
</reference>
<dbReference type="RefSeq" id="WP_091641324.1">
    <property type="nucleotide sequence ID" value="NZ_FOEG01000002.1"/>
</dbReference>
<evidence type="ECO:0000259" key="5">
    <source>
        <dbReference type="PROSITE" id="PS50111"/>
    </source>
</evidence>
<dbReference type="GO" id="GO:0007165">
    <property type="term" value="P:signal transduction"/>
    <property type="evidence" value="ECO:0007669"/>
    <property type="project" value="UniProtKB-KW"/>
</dbReference>
<dbReference type="InterPro" id="IPR000700">
    <property type="entry name" value="PAS-assoc_C"/>
</dbReference>
<evidence type="ECO:0000256" key="2">
    <source>
        <dbReference type="ARBA" id="ARBA00023224"/>
    </source>
</evidence>
<dbReference type="InterPro" id="IPR001610">
    <property type="entry name" value="PAC"/>
</dbReference>
<dbReference type="Pfam" id="PF00015">
    <property type="entry name" value="MCPsignal"/>
    <property type="match status" value="1"/>
</dbReference>
<dbReference type="InterPro" id="IPR000014">
    <property type="entry name" value="PAS"/>
</dbReference>
<dbReference type="GO" id="GO:0016020">
    <property type="term" value="C:membrane"/>
    <property type="evidence" value="ECO:0007669"/>
    <property type="project" value="UniProtKB-SubCell"/>
</dbReference>
<dbReference type="InterPro" id="IPR035965">
    <property type="entry name" value="PAS-like_dom_sf"/>
</dbReference>
<feature type="domain" description="PAS" evidence="6">
    <location>
        <begin position="57"/>
        <end position="96"/>
    </location>
</feature>
<evidence type="ECO:0000256" key="1">
    <source>
        <dbReference type="ARBA" id="ARBA00004370"/>
    </source>
</evidence>
<sequence length="233" mass="25615">MPVEHDPERGSDHDTAADTGLASAYESIASRMQGFLYRCRHDEHYTMLVMSGQTRLLTGYDAEQLINNRVASYVSLISPKDAEAVDDAIDVALQQGTQWNVDYRIVASDGVERWVNEQGGGVLDAEGRVVYLEGVVTDIGDRKGEERLRQQQMEEIGDISGKIITDTQQILHTLKSLRMLSLNASIEAARAGEAGRGFAVVADQVKELASETGSSAESITSRMRELEEALKRV</sequence>
<dbReference type="Proteomes" id="UP000199657">
    <property type="component" value="Unassembled WGS sequence"/>
</dbReference>
<dbReference type="GO" id="GO:0006935">
    <property type="term" value="P:chemotaxis"/>
    <property type="evidence" value="ECO:0007669"/>
    <property type="project" value="InterPro"/>
</dbReference>
<feature type="domain" description="PAC" evidence="7">
    <location>
        <begin position="99"/>
        <end position="151"/>
    </location>
</feature>
<dbReference type="PROSITE" id="PS50113">
    <property type="entry name" value="PAC"/>
    <property type="match status" value="1"/>
</dbReference>
<dbReference type="InterPro" id="IPR004090">
    <property type="entry name" value="Chemotax_Me-accpt_rcpt"/>
</dbReference>
<evidence type="ECO:0000259" key="7">
    <source>
        <dbReference type="PROSITE" id="PS50113"/>
    </source>
</evidence>
<dbReference type="NCBIfam" id="TIGR00229">
    <property type="entry name" value="sensory_box"/>
    <property type="match status" value="1"/>
</dbReference>
<evidence type="ECO:0000313" key="8">
    <source>
        <dbReference type="EMBL" id="SEO73333.1"/>
    </source>
</evidence>
<dbReference type="PROSITE" id="PS50111">
    <property type="entry name" value="CHEMOTAXIS_TRANSDUC_2"/>
    <property type="match status" value="1"/>
</dbReference>
<comment type="similarity">
    <text evidence="3">Belongs to the methyl-accepting chemotaxis (MCP) protein family.</text>
</comment>
<dbReference type="SUPFAM" id="SSF55785">
    <property type="entry name" value="PYP-like sensor domain (PAS domain)"/>
    <property type="match status" value="1"/>
</dbReference>
<dbReference type="OrthoDB" id="7345156at2"/>
<evidence type="ECO:0000256" key="4">
    <source>
        <dbReference type="PROSITE-ProRule" id="PRU00284"/>
    </source>
</evidence>
<dbReference type="PANTHER" id="PTHR32089:SF112">
    <property type="entry name" value="LYSOZYME-LIKE PROTEIN-RELATED"/>
    <property type="match status" value="1"/>
</dbReference>
<dbReference type="InterPro" id="IPR004089">
    <property type="entry name" value="MCPsignal_dom"/>
</dbReference>
<dbReference type="PROSITE" id="PS50112">
    <property type="entry name" value="PAS"/>
    <property type="match status" value="1"/>
</dbReference>
<dbReference type="STRING" id="406100.SAMN04488052_102462"/>